<reference evidence="2" key="1">
    <citation type="journal article" date="2019" name="Int. J. Syst. Evol. Microbiol.">
        <title>The Global Catalogue of Microorganisms (GCM) 10K type strain sequencing project: providing services to taxonomists for standard genome sequencing and annotation.</title>
        <authorList>
            <consortium name="The Broad Institute Genomics Platform"/>
            <consortium name="The Broad Institute Genome Sequencing Center for Infectious Disease"/>
            <person name="Wu L."/>
            <person name="Ma J."/>
        </authorList>
    </citation>
    <scope>NUCLEOTIDE SEQUENCE [LARGE SCALE GENOMIC DNA]</scope>
    <source>
        <strain evidence="2">JCM 15478</strain>
    </source>
</reference>
<evidence type="ECO:0000313" key="2">
    <source>
        <dbReference type="Proteomes" id="UP001500016"/>
    </source>
</evidence>
<name>A0ABN2X3A7_9ACTN</name>
<evidence type="ECO:0000313" key="1">
    <source>
        <dbReference type="EMBL" id="GAA2104238.1"/>
    </source>
</evidence>
<protein>
    <submittedName>
        <fullName evidence="1">Uncharacterized protein</fullName>
    </submittedName>
</protein>
<gene>
    <name evidence="1" type="ORF">GCM10009801_79710</name>
</gene>
<dbReference type="EMBL" id="BAAAPE010000030">
    <property type="protein sequence ID" value="GAA2104238.1"/>
    <property type="molecule type" value="Genomic_DNA"/>
</dbReference>
<dbReference type="Proteomes" id="UP001500016">
    <property type="component" value="Unassembled WGS sequence"/>
</dbReference>
<sequence length="114" mass="11941">MDGAASRFAPGAWVLPTFTAGIFAFSPPLPQAEDGFSSSGPAIAGVTDAPNAKAATIAIAARLARLGARLTGAPNVRICIFFPPRKNHTMTTMATERPHIPLKANEWQSGTHSQ</sequence>
<comment type="caution">
    <text evidence="1">The sequence shown here is derived from an EMBL/GenBank/DDBJ whole genome shotgun (WGS) entry which is preliminary data.</text>
</comment>
<accession>A0ABN2X3A7</accession>
<organism evidence="1 2">
    <name type="scientific">Streptomyces albiaxialis</name>
    <dbReference type="NCBI Taxonomy" id="329523"/>
    <lineage>
        <taxon>Bacteria</taxon>
        <taxon>Bacillati</taxon>
        <taxon>Actinomycetota</taxon>
        <taxon>Actinomycetes</taxon>
        <taxon>Kitasatosporales</taxon>
        <taxon>Streptomycetaceae</taxon>
        <taxon>Streptomyces</taxon>
    </lineage>
</organism>
<keyword evidence="2" id="KW-1185">Reference proteome</keyword>
<proteinExistence type="predicted"/>